<protein>
    <submittedName>
        <fullName evidence="2">(apollo) hypothetical protein</fullName>
    </submittedName>
</protein>
<evidence type="ECO:0000313" key="2">
    <source>
        <dbReference type="EMBL" id="CAG5043351.1"/>
    </source>
</evidence>
<dbReference type="OrthoDB" id="125347at2759"/>
<sequence>MDIITEKDLSAEQNYNADESGLYWRTIPDKTLASDLEVRASGSKVFKERITFMPCANAAGTHKLPLLVIGKAQKPRAFTSVRKLPVHYMGQKNAWVTRPIFLEWFKGYFIPEVKKNYLRRIYLQTIDENFTILYMLPNCTALIQPMDKNVIQNIKVNYKKKLFLELESERTVSNIFKKTNIKEAVFSLAEIWNQLNANLINKSWLPLWPQLNVEKHTDDNFEPEDEVPLAFFVNRGFSEAAINDFLLGNDDLNETEPLTDAEILRQVTQECDGESEEISHVEPVASVSNSSAVSAFNTCLEWADQVDIPLPEKMLLRKLRDKAFYLSLNTCR</sequence>
<dbReference type="GO" id="GO:0003677">
    <property type="term" value="F:DNA binding"/>
    <property type="evidence" value="ECO:0007669"/>
    <property type="project" value="TreeGrafter"/>
</dbReference>
<organism evidence="2 3">
    <name type="scientific">Parnassius apollo</name>
    <name type="common">Apollo butterfly</name>
    <name type="synonym">Papilio apollo</name>
    <dbReference type="NCBI Taxonomy" id="110799"/>
    <lineage>
        <taxon>Eukaryota</taxon>
        <taxon>Metazoa</taxon>
        <taxon>Ecdysozoa</taxon>
        <taxon>Arthropoda</taxon>
        <taxon>Hexapoda</taxon>
        <taxon>Insecta</taxon>
        <taxon>Pterygota</taxon>
        <taxon>Neoptera</taxon>
        <taxon>Endopterygota</taxon>
        <taxon>Lepidoptera</taxon>
        <taxon>Glossata</taxon>
        <taxon>Ditrysia</taxon>
        <taxon>Papilionoidea</taxon>
        <taxon>Papilionidae</taxon>
        <taxon>Parnassiinae</taxon>
        <taxon>Parnassini</taxon>
        <taxon>Parnassius</taxon>
        <taxon>Parnassius</taxon>
    </lineage>
</organism>
<dbReference type="EMBL" id="CAJQZP010001402">
    <property type="protein sequence ID" value="CAG5043351.1"/>
    <property type="molecule type" value="Genomic_DNA"/>
</dbReference>
<dbReference type="GO" id="GO:0005634">
    <property type="term" value="C:nucleus"/>
    <property type="evidence" value="ECO:0007669"/>
    <property type="project" value="TreeGrafter"/>
</dbReference>
<dbReference type="InterPro" id="IPR004875">
    <property type="entry name" value="DDE_SF_endonuclease_dom"/>
</dbReference>
<feature type="domain" description="DDE-1" evidence="1">
    <location>
        <begin position="47"/>
        <end position="204"/>
    </location>
</feature>
<comment type="caution">
    <text evidence="2">The sequence shown here is derived from an EMBL/GenBank/DDBJ whole genome shotgun (WGS) entry which is preliminary data.</text>
</comment>
<evidence type="ECO:0000259" key="1">
    <source>
        <dbReference type="Pfam" id="PF03184"/>
    </source>
</evidence>
<dbReference type="PANTHER" id="PTHR19303">
    <property type="entry name" value="TRANSPOSON"/>
    <property type="match status" value="1"/>
</dbReference>
<gene>
    <name evidence="2" type="ORF">PAPOLLO_LOCUS22675</name>
</gene>
<reference evidence="2" key="1">
    <citation type="submission" date="2021-04" db="EMBL/GenBank/DDBJ databases">
        <authorList>
            <person name="Tunstrom K."/>
        </authorList>
    </citation>
    <scope>NUCLEOTIDE SEQUENCE</scope>
</reference>
<dbReference type="AlphaFoldDB" id="A0A8S3Y255"/>
<name>A0A8S3Y255_PARAO</name>
<dbReference type="Proteomes" id="UP000691718">
    <property type="component" value="Unassembled WGS sequence"/>
</dbReference>
<dbReference type="PANTHER" id="PTHR19303:SF16">
    <property type="entry name" value="JERKY PROTEIN HOMOLOG-LIKE"/>
    <property type="match status" value="1"/>
</dbReference>
<keyword evidence="3" id="KW-1185">Reference proteome</keyword>
<dbReference type="Pfam" id="PF03184">
    <property type="entry name" value="DDE_1"/>
    <property type="match status" value="1"/>
</dbReference>
<dbReference type="InterPro" id="IPR050863">
    <property type="entry name" value="CenT-Element_Derived"/>
</dbReference>
<accession>A0A8S3Y255</accession>
<proteinExistence type="predicted"/>
<evidence type="ECO:0000313" key="3">
    <source>
        <dbReference type="Proteomes" id="UP000691718"/>
    </source>
</evidence>